<comment type="caution">
    <text evidence="1">The sequence shown here is derived from an EMBL/GenBank/DDBJ whole genome shotgun (WGS) entry which is preliminary data.</text>
</comment>
<name>A0ACB7S7L8_HYAAI</name>
<proteinExistence type="predicted"/>
<dbReference type="Proteomes" id="UP000821845">
    <property type="component" value="Chromosome 5"/>
</dbReference>
<organism evidence="1 2">
    <name type="scientific">Hyalomma asiaticum</name>
    <name type="common">Tick</name>
    <dbReference type="NCBI Taxonomy" id="266040"/>
    <lineage>
        <taxon>Eukaryota</taxon>
        <taxon>Metazoa</taxon>
        <taxon>Ecdysozoa</taxon>
        <taxon>Arthropoda</taxon>
        <taxon>Chelicerata</taxon>
        <taxon>Arachnida</taxon>
        <taxon>Acari</taxon>
        <taxon>Parasitiformes</taxon>
        <taxon>Ixodida</taxon>
        <taxon>Ixodoidea</taxon>
        <taxon>Ixodidae</taxon>
        <taxon>Hyalomminae</taxon>
        <taxon>Hyalomma</taxon>
    </lineage>
</organism>
<accession>A0ACB7S7L8</accession>
<dbReference type="EMBL" id="CM023485">
    <property type="protein sequence ID" value="KAH6930743.1"/>
    <property type="molecule type" value="Genomic_DNA"/>
</dbReference>
<evidence type="ECO:0000313" key="1">
    <source>
        <dbReference type="EMBL" id="KAH6930743.1"/>
    </source>
</evidence>
<keyword evidence="2" id="KW-1185">Reference proteome</keyword>
<evidence type="ECO:0000313" key="2">
    <source>
        <dbReference type="Proteomes" id="UP000821845"/>
    </source>
</evidence>
<sequence length="379" mass="42080">MPGSTGRAAADKSQKDAGTSSKTKRDQGKQGSPSQETSKDDHTKVDLSLSSTIKEDIDFKKRALLVSVNLVIMLISVIVLWHALYSFMFRPAQPYTFWKSLLTKSFVFTLLLHLDVFLIVFSGFLSLGSGVGFVGALRENVLFLQAYEVFIASFAVALIALTGLVFAFPQAARRSVMEKASYVDFVRAYRNNPDFQHLIDAAQVSLRCCGFSKDSFRDWNDNEYYRCDTGNPSVQRCSVPPSCCRPANSSKEIAVNNNLMCAKGVLLMDDQSAWHVVYTRSCADATHAYFVNRYRNYATAALLMMTVCLALIVVTRDVQDEIMDLRSIYEKYYQTVRHGQKAMRKAGVIEVVKPDDVAANVSTVGDSKPVVPTGKMAAL</sequence>
<reference evidence="1" key="1">
    <citation type="submission" date="2020-05" db="EMBL/GenBank/DDBJ databases">
        <title>Large-scale comparative analyses of tick genomes elucidate their genetic diversity and vector capacities.</title>
        <authorList>
            <person name="Jia N."/>
            <person name="Wang J."/>
            <person name="Shi W."/>
            <person name="Du L."/>
            <person name="Sun Y."/>
            <person name="Zhan W."/>
            <person name="Jiang J."/>
            <person name="Wang Q."/>
            <person name="Zhang B."/>
            <person name="Ji P."/>
            <person name="Sakyi L.B."/>
            <person name="Cui X."/>
            <person name="Yuan T."/>
            <person name="Jiang B."/>
            <person name="Yang W."/>
            <person name="Lam T.T.-Y."/>
            <person name="Chang Q."/>
            <person name="Ding S."/>
            <person name="Wang X."/>
            <person name="Zhu J."/>
            <person name="Ruan X."/>
            <person name="Zhao L."/>
            <person name="Wei J."/>
            <person name="Que T."/>
            <person name="Du C."/>
            <person name="Cheng J."/>
            <person name="Dai P."/>
            <person name="Han X."/>
            <person name="Huang E."/>
            <person name="Gao Y."/>
            <person name="Liu J."/>
            <person name="Shao H."/>
            <person name="Ye R."/>
            <person name="Li L."/>
            <person name="Wei W."/>
            <person name="Wang X."/>
            <person name="Wang C."/>
            <person name="Yang T."/>
            <person name="Huo Q."/>
            <person name="Li W."/>
            <person name="Guo W."/>
            <person name="Chen H."/>
            <person name="Zhou L."/>
            <person name="Ni X."/>
            <person name="Tian J."/>
            <person name="Zhou Y."/>
            <person name="Sheng Y."/>
            <person name="Liu T."/>
            <person name="Pan Y."/>
            <person name="Xia L."/>
            <person name="Li J."/>
            <person name="Zhao F."/>
            <person name="Cao W."/>
        </authorList>
    </citation>
    <scope>NUCLEOTIDE SEQUENCE</scope>
    <source>
        <strain evidence="1">Hyas-2018</strain>
    </source>
</reference>
<gene>
    <name evidence="1" type="ORF">HPB50_018023</name>
</gene>
<protein>
    <submittedName>
        <fullName evidence="1">Uncharacterized protein</fullName>
    </submittedName>
</protein>